<evidence type="ECO:0000313" key="3">
    <source>
        <dbReference type="Proteomes" id="UP001281614"/>
    </source>
</evidence>
<gene>
    <name evidence="2" type="ORF">CKAH01_19143</name>
</gene>
<dbReference type="InterPro" id="IPR035994">
    <property type="entry name" value="Nucleoside_phosphorylase_sf"/>
</dbReference>
<dbReference type="InterPro" id="IPR053137">
    <property type="entry name" value="NLR-like"/>
</dbReference>
<comment type="caution">
    <text evidence="2">The sequence shown here is derived from an EMBL/GenBank/DDBJ whole genome shotgun (WGS) entry which is preliminary data.</text>
</comment>
<keyword evidence="3" id="KW-1185">Reference proteome</keyword>
<feature type="compositionally biased region" description="Basic and acidic residues" evidence="1">
    <location>
        <begin position="1"/>
        <end position="14"/>
    </location>
</feature>
<dbReference type="Proteomes" id="UP001281614">
    <property type="component" value="Unassembled WGS sequence"/>
</dbReference>
<reference evidence="2" key="1">
    <citation type="submission" date="2023-02" db="EMBL/GenBank/DDBJ databases">
        <title>Colletotrichum kahawae CIFC_Que2 genome sequencing and assembly.</title>
        <authorList>
            <person name="Baroncelli R."/>
        </authorList>
    </citation>
    <scope>NUCLEOTIDE SEQUENCE</scope>
    <source>
        <strain evidence="2">CIFC_Que2</strain>
    </source>
</reference>
<dbReference type="PANTHER" id="PTHR46082:SF11">
    <property type="entry name" value="AAA+ ATPASE DOMAIN-CONTAINING PROTEIN-RELATED"/>
    <property type="match status" value="1"/>
</dbReference>
<evidence type="ECO:0000256" key="1">
    <source>
        <dbReference type="SAM" id="MobiDB-lite"/>
    </source>
</evidence>
<dbReference type="GO" id="GO:0009116">
    <property type="term" value="P:nucleoside metabolic process"/>
    <property type="evidence" value="ECO:0007669"/>
    <property type="project" value="InterPro"/>
</dbReference>
<name>A0AAD9XYR9_COLKA</name>
<evidence type="ECO:0000313" key="2">
    <source>
        <dbReference type="EMBL" id="KAK2729893.1"/>
    </source>
</evidence>
<dbReference type="AlphaFoldDB" id="A0AAD9XYR9"/>
<dbReference type="Gene3D" id="3.40.50.1580">
    <property type="entry name" value="Nucleoside phosphorylase domain"/>
    <property type="match status" value="1"/>
</dbReference>
<organism evidence="2 3">
    <name type="scientific">Colletotrichum kahawae</name>
    <name type="common">Coffee berry disease fungus</name>
    <dbReference type="NCBI Taxonomy" id="34407"/>
    <lineage>
        <taxon>Eukaryota</taxon>
        <taxon>Fungi</taxon>
        <taxon>Dikarya</taxon>
        <taxon>Ascomycota</taxon>
        <taxon>Pezizomycotina</taxon>
        <taxon>Sordariomycetes</taxon>
        <taxon>Hypocreomycetidae</taxon>
        <taxon>Glomerellales</taxon>
        <taxon>Glomerellaceae</taxon>
        <taxon>Colletotrichum</taxon>
        <taxon>Colletotrichum gloeosporioides species complex</taxon>
    </lineage>
</organism>
<dbReference type="PANTHER" id="PTHR46082">
    <property type="entry name" value="ATP/GTP-BINDING PROTEIN-RELATED"/>
    <property type="match status" value="1"/>
</dbReference>
<accession>A0AAD9XYR9</accession>
<feature type="region of interest" description="Disordered" evidence="1">
    <location>
        <begin position="1"/>
        <end position="54"/>
    </location>
</feature>
<proteinExistence type="predicted"/>
<feature type="compositionally biased region" description="Basic and acidic residues" evidence="1">
    <location>
        <begin position="42"/>
        <end position="54"/>
    </location>
</feature>
<dbReference type="EMBL" id="VYYT01000752">
    <property type="protein sequence ID" value="KAK2729893.1"/>
    <property type="molecule type" value="Genomic_DNA"/>
</dbReference>
<sequence length="106" mass="11710">MDDPNTKRAGDDNNKSSADSNSGPLKRDCSLEPDSSAGDRQPPQKRDRGIDRPERNVHIAIEDYRVGWVYALPLEMAAAKGMLDQVHPNLAQQDPADHNSYILGQV</sequence>
<protein>
    <submittedName>
        <fullName evidence="2">Ankyrin repeat domain-containing protein 50-like protein 3</fullName>
    </submittedName>
</protein>
<dbReference type="GO" id="GO:0003824">
    <property type="term" value="F:catalytic activity"/>
    <property type="evidence" value="ECO:0007669"/>
    <property type="project" value="InterPro"/>
</dbReference>